<dbReference type="Gene3D" id="1.10.10.10">
    <property type="entry name" value="Winged helix-like DNA-binding domain superfamily/Winged helix DNA-binding domain"/>
    <property type="match status" value="1"/>
</dbReference>
<protein>
    <recommendedName>
        <fullName evidence="3">Sleeping Beauty transposase HTH domain-containing protein</fullName>
    </recommendedName>
</protein>
<feature type="region of interest" description="Disordered" evidence="2">
    <location>
        <begin position="695"/>
        <end position="721"/>
    </location>
</feature>
<evidence type="ECO:0000313" key="4">
    <source>
        <dbReference type="EMBL" id="KAK6313851.1"/>
    </source>
</evidence>
<dbReference type="EMBL" id="JAGTTL010000013">
    <property type="protein sequence ID" value="KAK6313851.1"/>
    <property type="molecule type" value="Genomic_DNA"/>
</dbReference>
<dbReference type="Pfam" id="PF25787">
    <property type="entry name" value="HTH_SB"/>
    <property type="match status" value="1"/>
</dbReference>
<dbReference type="PANTHER" id="PTHR37476">
    <property type="entry name" value="COILED-COIL DOMAIN-CONTAINING PROTEIN 171"/>
    <property type="match status" value="1"/>
</dbReference>
<sequence>MAKTRELCKDIRDKIVDLHKAGMGYRTIGKQLELQQRVSVLQKALEITRMAREEDQHALQQEVEERNGLVLSANTENDQLTAENTHLHTLLQEQEETLQELKRRLGEVQRERERDGEALRRHTSELGYITEREERMKKELETTLQRVKTLETNIESERAAHLESKFNSEIIQLRIRDLEAALQVEKSSQAEAVSSLDLVKQQFREVERAYSVERDRARDATGRLAQLEKDYLSSKAELSAAVEKDGRTASQLRDQRQELHKARKARGVSRGGIRELYERATTATATTHRCRTTHHRRACWRGKKAQPLYCHEHAEDNPDYIPDHPGPDYCRGPGSAAAGREAGPGGSVQPATDVRTEESLRGALPPSNTGRGEGEGKEREREREREREKEREGEREKDRERAVELQAEVQRIRQLNQKDSQEKLSFLHGLFQRLLAGCVLSSQPQCILGSFSWAELCDVITEHVDSLISDLTSANERVSHLQAVCERNTVSASQLQQTQQGVLARLEETVRQREEAWTAERHEMDQRHTHTVTLLQGKIQMYGAQLEEARQRLSSLERERSQLTSDLAMLQRTLTQSDLQGSTLLSACTLLSGALTHLTHTAHTLRTQKTLLTHRVAEREGLEREVRMLVQALGEGGEEGRKGGGVRRWRRCVVCVIAVNRLCVLGRVSRLVFRVGGQRYPSVGVCVSVYPPRLKEEREKDSAPPSKGEEDDDGDEGRGGVRWLRGKDISSFILSSMAELQEALAHKHVVSSQVVLSAARNSLSRLLDHLLTPSDQGSHLPAYGVNKGTLVSRLGQGLHRLTAKQMSSKCLVASLQQHFLVFTQRLHSAEVERRSLRLEVAHLKRVTKDGRGPCHKVPDVHLVPAERFDSVCEELRQTLQREEQAQGLLREQVLSEARQEVRQKDQSLRVLGKHLSGLQQEKKSLEESVRQAEDALRMAAKYALHPKHYTLHTKP</sequence>
<evidence type="ECO:0000256" key="2">
    <source>
        <dbReference type="SAM" id="MobiDB-lite"/>
    </source>
</evidence>
<dbReference type="Proteomes" id="UP001356427">
    <property type="component" value="Unassembled WGS sequence"/>
</dbReference>
<proteinExistence type="predicted"/>
<keyword evidence="5" id="KW-1185">Reference proteome</keyword>
<comment type="caution">
    <text evidence="4">The sequence shown here is derived from an EMBL/GenBank/DDBJ whole genome shotgun (WGS) entry which is preliminary data.</text>
</comment>
<evidence type="ECO:0000259" key="3">
    <source>
        <dbReference type="Pfam" id="PF25787"/>
    </source>
</evidence>
<gene>
    <name evidence="4" type="ORF">J4Q44_G00153100</name>
</gene>
<feature type="region of interest" description="Disordered" evidence="2">
    <location>
        <begin position="279"/>
        <end position="298"/>
    </location>
</feature>
<feature type="coiled-coil region" evidence="1">
    <location>
        <begin position="539"/>
        <end position="573"/>
    </location>
</feature>
<evidence type="ECO:0000256" key="1">
    <source>
        <dbReference type="SAM" id="Coils"/>
    </source>
</evidence>
<feature type="coiled-coil region" evidence="1">
    <location>
        <begin position="826"/>
        <end position="938"/>
    </location>
</feature>
<evidence type="ECO:0000313" key="5">
    <source>
        <dbReference type="Proteomes" id="UP001356427"/>
    </source>
</evidence>
<organism evidence="4 5">
    <name type="scientific">Coregonus suidteri</name>
    <dbReference type="NCBI Taxonomy" id="861788"/>
    <lineage>
        <taxon>Eukaryota</taxon>
        <taxon>Metazoa</taxon>
        <taxon>Chordata</taxon>
        <taxon>Craniata</taxon>
        <taxon>Vertebrata</taxon>
        <taxon>Euteleostomi</taxon>
        <taxon>Actinopterygii</taxon>
        <taxon>Neopterygii</taxon>
        <taxon>Teleostei</taxon>
        <taxon>Protacanthopterygii</taxon>
        <taxon>Salmoniformes</taxon>
        <taxon>Salmonidae</taxon>
        <taxon>Coregoninae</taxon>
        <taxon>Coregonus</taxon>
    </lineage>
</organism>
<dbReference type="PANTHER" id="PTHR37476:SF1">
    <property type="entry name" value="COILED-COIL DOMAIN-CONTAINING PROTEIN 171"/>
    <property type="match status" value="1"/>
</dbReference>
<feature type="domain" description="Sleeping Beauty transposase HTH" evidence="3">
    <location>
        <begin position="1"/>
        <end position="34"/>
    </location>
</feature>
<feature type="region of interest" description="Disordered" evidence="2">
    <location>
        <begin position="321"/>
        <end position="401"/>
    </location>
</feature>
<dbReference type="AlphaFoldDB" id="A0AAN8QWA3"/>
<feature type="compositionally biased region" description="Basic and acidic residues" evidence="2">
    <location>
        <begin position="372"/>
        <end position="401"/>
    </location>
</feature>
<feature type="compositionally biased region" description="Basic residues" evidence="2">
    <location>
        <begin position="288"/>
        <end position="298"/>
    </location>
</feature>
<feature type="coiled-coil region" evidence="1">
    <location>
        <begin position="77"/>
        <end position="160"/>
    </location>
</feature>
<dbReference type="InterPro" id="IPR036388">
    <property type="entry name" value="WH-like_DNA-bd_sf"/>
</dbReference>
<accession>A0AAN8QWA3</accession>
<name>A0AAN8QWA3_9TELE</name>
<reference evidence="4 5" key="1">
    <citation type="submission" date="2021-04" db="EMBL/GenBank/DDBJ databases">
        <authorList>
            <person name="De Guttry C."/>
            <person name="Zahm M."/>
            <person name="Klopp C."/>
            <person name="Cabau C."/>
            <person name="Louis A."/>
            <person name="Berthelot C."/>
            <person name="Parey E."/>
            <person name="Roest Crollius H."/>
            <person name="Montfort J."/>
            <person name="Robinson-Rechavi M."/>
            <person name="Bucao C."/>
            <person name="Bouchez O."/>
            <person name="Gislard M."/>
            <person name="Lluch J."/>
            <person name="Milhes M."/>
            <person name="Lampietro C."/>
            <person name="Lopez Roques C."/>
            <person name="Donnadieu C."/>
            <person name="Braasch I."/>
            <person name="Desvignes T."/>
            <person name="Postlethwait J."/>
            <person name="Bobe J."/>
            <person name="Wedekind C."/>
            <person name="Guiguen Y."/>
        </authorList>
    </citation>
    <scope>NUCLEOTIDE SEQUENCE [LARGE SCALE GENOMIC DNA]</scope>
    <source>
        <strain evidence="4">Cs_M1</strain>
        <tissue evidence="4">Blood</tissue>
    </source>
</reference>
<keyword evidence="1" id="KW-0175">Coiled coil</keyword>
<dbReference type="InterPro" id="IPR057667">
    <property type="entry name" value="HTH_SB"/>
</dbReference>